<dbReference type="EMBL" id="JAUQSZ010000007">
    <property type="protein sequence ID" value="MDO7843041.1"/>
    <property type="molecule type" value="Genomic_DNA"/>
</dbReference>
<keyword evidence="7" id="KW-0732">Signal</keyword>
<accession>A0ABT8ZZP3</accession>
<feature type="chain" id="PRO_5046156180" evidence="7">
    <location>
        <begin position="36"/>
        <end position="869"/>
    </location>
</feature>
<feature type="transmembrane region" description="Helical" evidence="6">
    <location>
        <begin position="328"/>
        <end position="350"/>
    </location>
</feature>
<organism evidence="9 10">
    <name type="scientific">Sphingomonas immobilis</name>
    <dbReference type="NCBI Taxonomy" id="3063997"/>
    <lineage>
        <taxon>Bacteria</taxon>
        <taxon>Pseudomonadati</taxon>
        <taxon>Pseudomonadota</taxon>
        <taxon>Alphaproteobacteria</taxon>
        <taxon>Sphingomonadales</taxon>
        <taxon>Sphingomonadaceae</taxon>
        <taxon>Sphingomonas</taxon>
    </lineage>
</organism>
<feature type="transmembrane region" description="Helical" evidence="6">
    <location>
        <begin position="707"/>
        <end position="730"/>
    </location>
</feature>
<keyword evidence="2" id="KW-1003">Cell membrane</keyword>
<proteinExistence type="predicted"/>
<name>A0ABT8ZZP3_9SPHN</name>
<feature type="domain" description="Membrane transport protein MMPL" evidence="8">
    <location>
        <begin position="649"/>
        <end position="851"/>
    </location>
</feature>
<gene>
    <name evidence="9" type="ORF">Q5H94_11965</name>
</gene>
<keyword evidence="3 6" id="KW-0812">Transmembrane</keyword>
<evidence type="ECO:0000313" key="10">
    <source>
        <dbReference type="Proteomes" id="UP001176468"/>
    </source>
</evidence>
<feature type="transmembrane region" description="Helical" evidence="6">
    <location>
        <begin position="404"/>
        <end position="428"/>
    </location>
</feature>
<evidence type="ECO:0000256" key="3">
    <source>
        <dbReference type="ARBA" id="ARBA00022692"/>
    </source>
</evidence>
<evidence type="ECO:0000256" key="1">
    <source>
        <dbReference type="ARBA" id="ARBA00004651"/>
    </source>
</evidence>
<comment type="caution">
    <text evidence="9">The sequence shown here is derived from an EMBL/GenBank/DDBJ whole genome shotgun (WGS) entry which is preliminary data.</text>
</comment>
<feature type="transmembrane region" description="Helical" evidence="6">
    <location>
        <begin position="456"/>
        <end position="474"/>
    </location>
</feature>
<evidence type="ECO:0000313" key="9">
    <source>
        <dbReference type="EMBL" id="MDO7843041.1"/>
    </source>
</evidence>
<feature type="transmembrane region" description="Helical" evidence="6">
    <location>
        <begin position="799"/>
        <end position="819"/>
    </location>
</feature>
<feature type="transmembrane region" description="Helical" evidence="6">
    <location>
        <begin position="764"/>
        <end position="787"/>
    </location>
</feature>
<dbReference type="RefSeq" id="WP_304561494.1">
    <property type="nucleotide sequence ID" value="NZ_JAUQSZ010000007.1"/>
</dbReference>
<keyword evidence="10" id="KW-1185">Reference proteome</keyword>
<dbReference type="Gene3D" id="1.20.1640.10">
    <property type="entry name" value="Multidrug efflux transporter AcrB transmembrane domain"/>
    <property type="match status" value="2"/>
</dbReference>
<dbReference type="Proteomes" id="UP001176468">
    <property type="component" value="Unassembled WGS sequence"/>
</dbReference>
<dbReference type="SUPFAM" id="SSF82866">
    <property type="entry name" value="Multidrug efflux transporter AcrB transmembrane domain"/>
    <property type="match status" value="2"/>
</dbReference>
<feature type="domain" description="Membrane transport protein MMPL" evidence="8">
    <location>
        <begin position="232"/>
        <end position="448"/>
    </location>
</feature>
<keyword evidence="4 6" id="KW-1133">Transmembrane helix</keyword>
<dbReference type="PANTHER" id="PTHR33406:SF13">
    <property type="entry name" value="MEMBRANE PROTEIN YDFJ"/>
    <property type="match status" value="1"/>
</dbReference>
<feature type="transmembrane region" description="Helical" evidence="6">
    <location>
        <begin position="301"/>
        <end position="322"/>
    </location>
</feature>
<evidence type="ECO:0000256" key="4">
    <source>
        <dbReference type="ARBA" id="ARBA00022989"/>
    </source>
</evidence>
<protein>
    <submittedName>
        <fullName evidence="9">MMPL family transporter</fullName>
    </submittedName>
</protein>
<feature type="signal peptide" evidence="7">
    <location>
        <begin position="1"/>
        <end position="35"/>
    </location>
</feature>
<dbReference type="Pfam" id="PF03176">
    <property type="entry name" value="MMPL"/>
    <property type="match status" value="2"/>
</dbReference>
<feature type="transmembrane region" description="Helical" evidence="6">
    <location>
        <begin position="362"/>
        <end position="392"/>
    </location>
</feature>
<dbReference type="InterPro" id="IPR050545">
    <property type="entry name" value="Mycobact_MmpL"/>
</dbReference>
<evidence type="ECO:0000259" key="8">
    <source>
        <dbReference type="Pfam" id="PF03176"/>
    </source>
</evidence>
<dbReference type="NCBIfam" id="TIGR03480">
    <property type="entry name" value="HpnN"/>
    <property type="match status" value="1"/>
</dbReference>
<evidence type="ECO:0000256" key="2">
    <source>
        <dbReference type="ARBA" id="ARBA00022475"/>
    </source>
</evidence>
<dbReference type="PANTHER" id="PTHR33406">
    <property type="entry name" value="MEMBRANE PROTEIN MJ1562-RELATED"/>
    <property type="match status" value="1"/>
</dbReference>
<evidence type="ECO:0000256" key="7">
    <source>
        <dbReference type="SAM" id="SignalP"/>
    </source>
</evidence>
<keyword evidence="5 6" id="KW-0472">Membrane</keyword>
<comment type="subcellular location">
    <subcellularLocation>
        <location evidence="1">Cell membrane</location>
        <topology evidence="1">Multi-pass membrane protein</topology>
    </subcellularLocation>
</comment>
<dbReference type="InterPro" id="IPR017841">
    <property type="entry name" value="Hopanoid_biosynth_HpnN"/>
</dbReference>
<evidence type="ECO:0000256" key="6">
    <source>
        <dbReference type="SAM" id="Phobius"/>
    </source>
</evidence>
<evidence type="ECO:0000256" key="5">
    <source>
        <dbReference type="ARBA" id="ARBA00023136"/>
    </source>
</evidence>
<feature type="transmembrane region" description="Helical" evidence="6">
    <location>
        <begin position="276"/>
        <end position="294"/>
    </location>
</feature>
<dbReference type="InterPro" id="IPR004869">
    <property type="entry name" value="MMPL_dom"/>
</dbReference>
<reference evidence="9" key="1">
    <citation type="submission" date="2023-07" db="EMBL/GenBank/DDBJ databases">
        <authorList>
            <person name="Kim M.K."/>
        </authorList>
    </citation>
    <scope>NUCLEOTIDE SEQUENCE</scope>
    <source>
        <strain evidence="9">CA1-15</strain>
    </source>
</reference>
<feature type="transmembrane region" description="Helical" evidence="6">
    <location>
        <begin position="831"/>
        <end position="852"/>
    </location>
</feature>
<feature type="transmembrane region" description="Helical" evidence="6">
    <location>
        <begin position="737"/>
        <end position="758"/>
    </location>
</feature>
<sequence>MIANFILGLVAASVRRPVAVALLCLALTAGAIAYAAGNFAMTTDTAALISPQVDWRKNEQAVENAFPHLKDSLLIIVDGETPELAESAATKLTERLTTDTKQFRRVARPDGGAFFAREGLMFGSTESVRKATEALIKAQPLLGPLARDPSLRGVAQAFGTALTGVEQGEAKLADLDKPMKRLGDALDTSLSGKTAYFSWQELMAEPGSGLDAPKRRLILVQPKLDYNSLKPGEDAVAAIAAHANALGLDAAHGVSVRSTGEVPLNDEEFGSLEENIGFVGAVMALAMLVTLWFATRSAKIVAAIVLSIVAGLIVTTALGLLAVRELNLISVAFIPLFVGLGVDFGIQISVRFNAERLEGLDYAPALTGAATALAAPLALAAGAVFLGFGAFLPTDYIGITELGIIAGIGMIVALLLSVTLLPALLMLFRPGAPRREVGFKEAAPVDRWLHTHRRHVLWAFAISMLVSVALLPFVRFDFNPLHLRNPDMPAMRALGDLIKDPLRTPNTINLLAANPQAAKTMAARLATLPEVAEAITLDSFVPEDQPAKLALLQDAALLLDPTINPFDMAPAPSDAENVAALASTAAQLRKVGTGDATALRLAGVLERLAKAPPSARAKASEVVVTPLGTMLDQVRAPLTAEAVTRETLPPELSGDWLAKDGRALIQVFPKGDSNDNAVLRRFTKAVRAVAPTASGLPVATQEAAGTVAWAFVEAGLLALVLVSGLLFVVLRDAKEVAFTLAPVVLSGFLTLGSCVLIGQPINFANIIAFPLLFGVGVAFHIYFVMAWRAGATDLLQSSLARAVLFSALATGSAFGSLWLSAHPGTASMGKILMISLAWTLVCALIFEPALLGPPRGSKVPTKRGAPEPA</sequence>